<dbReference type="HAMAP" id="MF_01043">
    <property type="entry name" value="PlsY"/>
    <property type="match status" value="1"/>
</dbReference>
<dbReference type="NCBIfam" id="TIGR00023">
    <property type="entry name" value="glycerol-3-phosphate 1-O-acyltransferase PlsY"/>
    <property type="match status" value="1"/>
</dbReference>
<evidence type="ECO:0000256" key="6">
    <source>
        <dbReference type="ARBA" id="ARBA00023098"/>
    </source>
</evidence>
<dbReference type="EMBL" id="JACHVC010000013">
    <property type="protein sequence ID" value="MBC2608123.1"/>
    <property type="molecule type" value="Genomic_DNA"/>
</dbReference>
<dbReference type="Proteomes" id="UP000526501">
    <property type="component" value="Unassembled WGS sequence"/>
</dbReference>
<dbReference type="PANTHER" id="PTHR30309:SF0">
    <property type="entry name" value="GLYCEROL-3-PHOSPHATE ACYLTRANSFERASE-RELATED"/>
    <property type="match status" value="1"/>
</dbReference>
<evidence type="ECO:0000256" key="10">
    <source>
        <dbReference type="HAMAP-Rule" id="MF_01043"/>
    </source>
</evidence>
<keyword evidence="4 10" id="KW-0812">Transmembrane</keyword>
<dbReference type="AlphaFoldDB" id="A0A7X1B9G8"/>
<keyword evidence="6 10" id="KW-0443">Lipid metabolism</keyword>
<keyword evidence="5 10" id="KW-1133">Transmembrane helix</keyword>
<comment type="subunit">
    <text evidence="10">Probably interacts with PlsX.</text>
</comment>
<keyword evidence="9 10" id="KW-1208">Phospholipid metabolism</keyword>
<evidence type="ECO:0000256" key="5">
    <source>
        <dbReference type="ARBA" id="ARBA00022989"/>
    </source>
</evidence>
<gene>
    <name evidence="10 11" type="primary">plsY</name>
    <name evidence="11" type="ORF">H5P27_18860</name>
</gene>
<name>A0A7X1B9G8_9BACT</name>
<keyword evidence="12" id="KW-1185">Reference proteome</keyword>
<keyword evidence="11" id="KW-0012">Acyltransferase</keyword>
<feature type="transmembrane region" description="Helical" evidence="10">
    <location>
        <begin position="6"/>
        <end position="28"/>
    </location>
</feature>
<comment type="pathway">
    <text evidence="10">Lipid metabolism; phospholipid metabolism.</text>
</comment>
<evidence type="ECO:0000313" key="12">
    <source>
        <dbReference type="Proteomes" id="UP000526501"/>
    </source>
</evidence>
<comment type="catalytic activity">
    <reaction evidence="10">
        <text>an acyl phosphate + sn-glycerol 3-phosphate = a 1-acyl-sn-glycero-3-phosphate + phosphate</text>
        <dbReference type="Rhea" id="RHEA:34075"/>
        <dbReference type="ChEBI" id="CHEBI:43474"/>
        <dbReference type="ChEBI" id="CHEBI:57597"/>
        <dbReference type="ChEBI" id="CHEBI:57970"/>
        <dbReference type="ChEBI" id="CHEBI:59918"/>
        <dbReference type="EC" id="2.3.1.275"/>
    </reaction>
</comment>
<accession>A0A7X1B9G8</accession>
<feature type="transmembrane region" description="Helical" evidence="10">
    <location>
        <begin position="156"/>
        <end position="180"/>
    </location>
</feature>
<evidence type="ECO:0000256" key="4">
    <source>
        <dbReference type="ARBA" id="ARBA00022692"/>
    </source>
</evidence>
<feature type="transmembrane region" description="Helical" evidence="10">
    <location>
        <begin position="114"/>
        <end position="136"/>
    </location>
</feature>
<organism evidence="11 12">
    <name type="scientific">Pelagicoccus albus</name>
    <dbReference type="NCBI Taxonomy" id="415222"/>
    <lineage>
        <taxon>Bacteria</taxon>
        <taxon>Pseudomonadati</taxon>
        <taxon>Verrucomicrobiota</taxon>
        <taxon>Opitutia</taxon>
        <taxon>Puniceicoccales</taxon>
        <taxon>Pelagicoccaceae</taxon>
        <taxon>Pelagicoccus</taxon>
    </lineage>
</organism>
<evidence type="ECO:0000256" key="8">
    <source>
        <dbReference type="ARBA" id="ARBA00023209"/>
    </source>
</evidence>
<keyword evidence="3 10" id="KW-0808">Transferase</keyword>
<comment type="function">
    <text evidence="10">Catalyzes the transfer of an acyl group from acyl-phosphate (acyl-PO(4)) to glycerol-3-phosphate (G3P) to form lysophosphatidic acid (LPA). This enzyme utilizes acyl-phosphate as fatty acyl donor, but not acyl-CoA or acyl-ACP.</text>
</comment>
<comment type="similarity">
    <text evidence="10">Belongs to the PlsY family.</text>
</comment>
<dbReference type="GO" id="GO:0008654">
    <property type="term" value="P:phospholipid biosynthetic process"/>
    <property type="evidence" value="ECO:0007669"/>
    <property type="project" value="UniProtKB-UniRule"/>
</dbReference>
<feature type="transmembrane region" description="Helical" evidence="10">
    <location>
        <begin position="59"/>
        <end position="77"/>
    </location>
</feature>
<evidence type="ECO:0000256" key="3">
    <source>
        <dbReference type="ARBA" id="ARBA00022679"/>
    </source>
</evidence>
<dbReference type="SMART" id="SM01207">
    <property type="entry name" value="G3P_acyltransf"/>
    <property type="match status" value="1"/>
</dbReference>
<dbReference type="UniPathway" id="UPA00085"/>
<dbReference type="GO" id="GO:0043772">
    <property type="term" value="F:acyl-phosphate glycerol-3-phosphate acyltransferase activity"/>
    <property type="evidence" value="ECO:0007669"/>
    <property type="project" value="UniProtKB-UniRule"/>
</dbReference>
<sequence>MSIDLIVALSAAGAGYLIGSLPFGYLVAKANGVDIFSVGSKNPGATNVKRCVGKKAGNIVFLLDAIKGFVATGWPILLAGESFHYGLIGLVFAVLGHSFSLFTRFRGGKGVATMLGGVVALMYIAALVGVLVWLAVFYSSRYVSLASICLAISLPITNLVVGSPATLTWVSLALGLLVVVRHKENIVRLLKGEENKFAKK</sequence>
<keyword evidence="8 10" id="KW-0594">Phospholipid biosynthesis</keyword>
<evidence type="ECO:0000313" key="11">
    <source>
        <dbReference type="EMBL" id="MBC2608123.1"/>
    </source>
</evidence>
<proteinExistence type="inferred from homology"/>
<evidence type="ECO:0000256" key="9">
    <source>
        <dbReference type="ARBA" id="ARBA00023264"/>
    </source>
</evidence>
<dbReference type="EC" id="2.3.1.275" evidence="10"/>
<dbReference type="InterPro" id="IPR003811">
    <property type="entry name" value="G3P_acylTferase_PlsY"/>
</dbReference>
<keyword evidence="2 10" id="KW-0444">Lipid biosynthesis</keyword>
<comment type="subcellular location">
    <subcellularLocation>
        <location evidence="10">Cell membrane</location>
        <topology evidence="10">Multi-pass membrane protein</topology>
    </subcellularLocation>
</comment>
<evidence type="ECO:0000256" key="1">
    <source>
        <dbReference type="ARBA" id="ARBA00022475"/>
    </source>
</evidence>
<keyword evidence="7 10" id="KW-0472">Membrane</keyword>
<dbReference type="RefSeq" id="WP_185661977.1">
    <property type="nucleotide sequence ID" value="NZ_CAWPOO010000013.1"/>
</dbReference>
<reference evidence="11 12" key="1">
    <citation type="submission" date="2020-07" db="EMBL/GenBank/DDBJ databases">
        <authorList>
            <person name="Feng X."/>
        </authorList>
    </citation>
    <scope>NUCLEOTIDE SEQUENCE [LARGE SCALE GENOMIC DNA]</scope>
    <source>
        <strain evidence="11 12">JCM23202</strain>
    </source>
</reference>
<feature type="transmembrane region" description="Helical" evidence="10">
    <location>
        <begin position="83"/>
        <end position="102"/>
    </location>
</feature>
<evidence type="ECO:0000256" key="7">
    <source>
        <dbReference type="ARBA" id="ARBA00023136"/>
    </source>
</evidence>
<evidence type="ECO:0000256" key="2">
    <source>
        <dbReference type="ARBA" id="ARBA00022516"/>
    </source>
</evidence>
<dbReference type="Pfam" id="PF02660">
    <property type="entry name" value="G3P_acyltransf"/>
    <property type="match status" value="1"/>
</dbReference>
<keyword evidence="1 10" id="KW-1003">Cell membrane</keyword>
<dbReference type="PANTHER" id="PTHR30309">
    <property type="entry name" value="INNER MEMBRANE PROTEIN YGIH"/>
    <property type="match status" value="1"/>
</dbReference>
<dbReference type="GO" id="GO:0005886">
    <property type="term" value="C:plasma membrane"/>
    <property type="evidence" value="ECO:0007669"/>
    <property type="project" value="UniProtKB-SubCell"/>
</dbReference>
<comment type="caution">
    <text evidence="11">The sequence shown here is derived from an EMBL/GenBank/DDBJ whole genome shotgun (WGS) entry which is preliminary data.</text>
</comment>
<protein>
    <recommendedName>
        <fullName evidence="10">Glycerol-3-phosphate acyltransferase</fullName>
    </recommendedName>
    <alternativeName>
        <fullName evidence="10">Acyl-PO4 G3P acyltransferase</fullName>
    </alternativeName>
    <alternativeName>
        <fullName evidence="10">Acyl-phosphate--glycerol-3-phosphate acyltransferase</fullName>
    </alternativeName>
    <alternativeName>
        <fullName evidence="10">G3P acyltransferase</fullName>
        <shortName evidence="10">GPAT</shortName>
        <ecNumber evidence="10">2.3.1.275</ecNumber>
    </alternativeName>
    <alternativeName>
        <fullName evidence="10">Lysophosphatidic acid synthase</fullName>
        <shortName evidence="10">LPA synthase</shortName>
    </alternativeName>
</protein>